<reference evidence="8 9" key="1">
    <citation type="submission" date="2016-07" db="EMBL/GenBank/DDBJ databases">
        <title>Pervasive Adenine N6-methylation of Active Genes in Fungi.</title>
        <authorList>
            <consortium name="DOE Joint Genome Institute"/>
            <person name="Mondo S.J."/>
            <person name="Dannebaum R.O."/>
            <person name="Kuo R.C."/>
            <person name="Labutti K."/>
            <person name="Haridas S."/>
            <person name="Kuo A."/>
            <person name="Salamov A."/>
            <person name="Ahrendt S.R."/>
            <person name="Lipzen A."/>
            <person name="Sullivan W."/>
            <person name="Andreopoulos W.B."/>
            <person name="Clum A."/>
            <person name="Lindquist E."/>
            <person name="Daum C."/>
            <person name="Ramamoorthy G.K."/>
            <person name="Gryganskyi A."/>
            <person name="Culley D."/>
            <person name="Magnuson J.K."/>
            <person name="James T.Y."/>
            <person name="O'Malley M.A."/>
            <person name="Stajich J.E."/>
            <person name="Spatafora J.W."/>
            <person name="Visel A."/>
            <person name="Grigoriev I.V."/>
        </authorList>
    </citation>
    <scope>NUCLEOTIDE SEQUENCE [LARGE SCALE GENOMIC DNA]</scope>
    <source>
        <strain evidence="8 9">NRRL 1336</strain>
    </source>
</reference>
<dbReference type="STRING" id="90262.A0A1X2ICG9"/>
<evidence type="ECO:0000256" key="2">
    <source>
        <dbReference type="ARBA" id="ARBA00022737"/>
    </source>
</evidence>
<keyword evidence="1" id="KW-0479">Metal-binding</keyword>
<name>A0A1X2ICG9_9FUNG</name>
<feature type="compositionally biased region" description="Polar residues" evidence="6">
    <location>
        <begin position="65"/>
        <end position="85"/>
    </location>
</feature>
<dbReference type="GO" id="GO:0043565">
    <property type="term" value="F:sequence-specific DNA binding"/>
    <property type="evidence" value="ECO:0007669"/>
    <property type="project" value="UniProtKB-ARBA"/>
</dbReference>
<feature type="compositionally biased region" description="Polar residues" evidence="6">
    <location>
        <begin position="345"/>
        <end position="354"/>
    </location>
</feature>
<feature type="region of interest" description="Disordered" evidence="6">
    <location>
        <begin position="272"/>
        <end position="354"/>
    </location>
</feature>
<dbReference type="PANTHER" id="PTHR24379">
    <property type="entry name" value="KRAB AND ZINC FINGER DOMAIN-CONTAINING"/>
    <property type="match status" value="1"/>
</dbReference>
<dbReference type="SUPFAM" id="SSF57667">
    <property type="entry name" value="beta-beta-alpha zinc fingers"/>
    <property type="match status" value="2"/>
</dbReference>
<evidence type="ECO:0000313" key="9">
    <source>
        <dbReference type="Proteomes" id="UP000193560"/>
    </source>
</evidence>
<evidence type="ECO:0000256" key="1">
    <source>
        <dbReference type="ARBA" id="ARBA00022723"/>
    </source>
</evidence>
<dbReference type="Pfam" id="PF00096">
    <property type="entry name" value="zf-C2H2"/>
    <property type="match status" value="3"/>
</dbReference>
<organism evidence="8 9">
    <name type="scientific">Absidia repens</name>
    <dbReference type="NCBI Taxonomy" id="90262"/>
    <lineage>
        <taxon>Eukaryota</taxon>
        <taxon>Fungi</taxon>
        <taxon>Fungi incertae sedis</taxon>
        <taxon>Mucoromycota</taxon>
        <taxon>Mucoromycotina</taxon>
        <taxon>Mucoromycetes</taxon>
        <taxon>Mucorales</taxon>
        <taxon>Cunninghamellaceae</taxon>
        <taxon>Absidia</taxon>
    </lineage>
</organism>
<dbReference type="GO" id="GO:0008270">
    <property type="term" value="F:zinc ion binding"/>
    <property type="evidence" value="ECO:0007669"/>
    <property type="project" value="UniProtKB-KW"/>
</dbReference>
<dbReference type="FunFam" id="3.30.160.60:FF:002343">
    <property type="entry name" value="Zinc finger protein 33A"/>
    <property type="match status" value="1"/>
</dbReference>
<evidence type="ECO:0000259" key="7">
    <source>
        <dbReference type="PROSITE" id="PS50157"/>
    </source>
</evidence>
<gene>
    <name evidence="8" type="ORF">BCR42DRAFT_417801</name>
</gene>
<keyword evidence="3 5" id="KW-0863">Zinc-finger</keyword>
<feature type="domain" description="C2H2-type" evidence="7">
    <location>
        <begin position="150"/>
        <end position="177"/>
    </location>
</feature>
<keyword evidence="2" id="KW-0677">Repeat</keyword>
<evidence type="ECO:0000313" key="8">
    <source>
        <dbReference type="EMBL" id="ORZ13989.1"/>
    </source>
</evidence>
<comment type="caution">
    <text evidence="8">The sequence shown here is derived from an EMBL/GenBank/DDBJ whole genome shotgun (WGS) entry which is preliminary data.</text>
</comment>
<dbReference type="Proteomes" id="UP000193560">
    <property type="component" value="Unassembled WGS sequence"/>
</dbReference>
<evidence type="ECO:0000256" key="5">
    <source>
        <dbReference type="PROSITE-ProRule" id="PRU00042"/>
    </source>
</evidence>
<keyword evidence="9" id="KW-1185">Reference proteome</keyword>
<dbReference type="PROSITE" id="PS50157">
    <property type="entry name" value="ZINC_FINGER_C2H2_2"/>
    <property type="match status" value="3"/>
</dbReference>
<protein>
    <recommendedName>
        <fullName evidence="7">C2H2-type domain-containing protein</fullName>
    </recommendedName>
</protein>
<evidence type="ECO:0000256" key="6">
    <source>
        <dbReference type="SAM" id="MobiDB-lite"/>
    </source>
</evidence>
<evidence type="ECO:0000256" key="3">
    <source>
        <dbReference type="ARBA" id="ARBA00022771"/>
    </source>
</evidence>
<dbReference type="InterPro" id="IPR013087">
    <property type="entry name" value="Znf_C2H2_type"/>
</dbReference>
<dbReference type="GO" id="GO:0005694">
    <property type="term" value="C:chromosome"/>
    <property type="evidence" value="ECO:0007669"/>
    <property type="project" value="UniProtKB-ARBA"/>
</dbReference>
<dbReference type="PANTHER" id="PTHR24379:SF121">
    <property type="entry name" value="C2H2-TYPE DOMAIN-CONTAINING PROTEIN"/>
    <property type="match status" value="1"/>
</dbReference>
<evidence type="ECO:0000256" key="4">
    <source>
        <dbReference type="ARBA" id="ARBA00022833"/>
    </source>
</evidence>
<feature type="compositionally biased region" description="Polar residues" evidence="6">
    <location>
        <begin position="96"/>
        <end position="114"/>
    </location>
</feature>
<dbReference type="Gene3D" id="3.30.160.60">
    <property type="entry name" value="Classic Zinc Finger"/>
    <property type="match status" value="3"/>
</dbReference>
<dbReference type="OrthoDB" id="8922241at2759"/>
<feature type="region of interest" description="Disordered" evidence="6">
    <location>
        <begin position="23"/>
        <end position="114"/>
    </location>
</feature>
<feature type="domain" description="C2H2-type" evidence="7">
    <location>
        <begin position="122"/>
        <end position="149"/>
    </location>
</feature>
<dbReference type="PROSITE" id="PS00028">
    <property type="entry name" value="ZINC_FINGER_C2H2_1"/>
    <property type="match status" value="2"/>
</dbReference>
<dbReference type="SMART" id="SM00355">
    <property type="entry name" value="ZnF_C2H2"/>
    <property type="match status" value="3"/>
</dbReference>
<dbReference type="InterPro" id="IPR036236">
    <property type="entry name" value="Znf_C2H2_sf"/>
</dbReference>
<keyword evidence="4" id="KW-0862">Zinc</keyword>
<sequence length="420" mass="46034">MSNTADTLNDKAMMTHSISSLLNEDDSILHTPTTPTPSMSTSSSSSSSSLSSPSSSPRIKKKQPSDATQTQTQKGAGGRTLSSAHYGSFAVRSTDIRQSSSGTPPKGLSKSSTSRIQLTKSFRCDQCFQTFSRLNNLKSHRTTHTSERPYQCDQCHQDFRRQHDLKRHQKLHTGERPFKCTNCHRSFARLDALNRHQRVEGGTACHNNGQYPSMTAASKIETPPVTNHRPHIPEINIPHPATKSPISFIPSALSSENNNLLVLPWSPFSRTLPLPSSSPPQKNKTNSLLPSPSSPPSSSSPYASPPLPPSSSSFILLPSPSSSLSPATTPSSIDNHPPNFMPRSATPSSVDFSSGTEDASFWKSEYDQIKKSMLALQERTEFQEKEIKSLKTTVHDLKVENNVLTSLILTKKQSSPQQNM</sequence>
<dbReference type="GO" id="GO:0045893">
    <property type="term" value="P:positive regulation of DNA-templated transcription"/>
    <property type="evidence" value="ECO:0007669"/>
    <property type="project" value="UniProtKB-ARBA"/>
</dbReference>
<dbReference type="FunFam" id="3.30.160.60:FF:001732">
    <property type="entry name" value="Zgc:162936"/>
    <property type="match status" value="1"/>
</dbReference>
<feature type="compositionally biased region" description="Low complexity" evidence="6">
    <location>
        <begin position="31"/>
        <end position="57"/>
    </location>
</feature>
<proteinExistence type="predicted"/>
<feature type="compositionally biased region" description="Low complexity" evidence="6">
    <location>
        <begin position="310"/>
        <end position="332"/>
    </location>
</feature>
<dbReference type="EMBL" id="MCGE01000015">
    <property type="protein sequence ID" value="ORZ13989.1"/>
    <property type="molecule type" value="Genomic_DNA"/>
</dbReference>
<accession>A0A1X2ICG9</accession>
<feature type="domain" description="C2H2-type" evidence="7">
    <location>
        <begin position="178"/>
        <end position="212"/>
    </location>
</feature>
<feature type="compositionally biased region" description="Low complexity" evidence="6">
    <location>
        <begin position="287"/>
        <end position="302"/>
    </location>
</feature>
<dbReference type="AlphaFoldDB" id="A0A1X2ICG9"/>